<dbReference type="SUPFAM" id="SSF88713">
    <property type="entry name" value="Glycoside hydrolase/deacetylase"/>
    <property type="match status" value="1"/>
</dbReference>
<feature type="compositionally biased region" description="Polar residues" evidence="6">
    <location>
        <begin position="319"/>
        <end position="342"/>
    </location>
</feature>
<dbReference type="GO" id="GO:0046872">
    <property type="term" value="F:metal ion binding"/>
    <property type="evidence" value="ECO:0007669"/>
    <property type="project" value="UniProtKB-KW"/>
</dbReference>
<evidence type="ECO:0000256" key="4">
    <source>
        <dbReference type="ARBA" id="ARBA00022801"/>
    </source>
</evidence>
<evidence type="ECO:0000256" key="8">
    <source>
        <dbReference type="SAM" id="SignalP"/>
    </source>
</evidence>
<dbReference type="EMBL" id="MCOG01000417">
    <property type="protein sequence ID" value="ORY08757.1"/>
    <property type="molecule type" value="Genomic_DNA"/>
</dbReference>
<gene>
    <name evidence="10" type="ORF">LY90DRAFT_392758</name>
</gene>
<feature type="region of interest" description="Disordered" evidence="6">
    <location>
        <begin position="319"/>
        <end position="344"/>
    </location>
</feature>
<dbReference type="OrthoDB" id="5547340at2759"/>
<sequence length="374" mass="40748">MKSFFKLSLISLIATQCLSQFADTTATDNIVTNDNVNTGSISNTGTIGNTGATDNTEAAGNTGVTGETNPSQGTSATTGTGNVAAVYTECKKPGQFVLTFDDGPQIGTTARCLDVLKKNGIIGTFFINSANYVDLPNNPEAQALVKRAYEEGHDIGSHTYQHKDLFLAIQENSLEINVDKNNEMINSIIGRQPVFFRPPLGNGGFTKEYCAKMGIPYDPQTEVVREYLGERGMKVIMWNADTQDWNNKGNVDNSIAELGKSVNPKNPQTSSFITLIHDVHEYSVDVILQRVIDYVRDKGYQFVSLAECIGEAPYIDGYNPNQPKPGTTNNNIMKPQNTQSLGNEPLDLESSSIKSIAYSIIIIASITIINAFLY</sequence>
<dbReference type="Gene3D" id="3.20.20.370">
    <property type="entry name" value="Glycoside hydrolase/deacetylase"/>
    <property type="match status" value="1"/>
</dbReference>
<keyword evidence="7" id="KW-1133">Transmembrane helix</keyword>
<evidence type="ECO:0000259" key="9">
    <source>
        <dbReference type="PROSITE" id="PS51677"/>
    </source>
</evidence>
<feature type="domain" description="NodB homology" evidence="9">
    <location>
        <begin position="94"/>
        <end position="303"/>
    </location>
</feature>
<dbReference type="Proteomes" id="UP000193920">
    <property type="component" value="Unassembled WGS sequence"/>
</dbReference>
<keyword evidence="11" id="KW-1185">Reference proteome</keyword>
<dbReference type="PANTHER" id="PTHR46471">
    <property type="entry name" value="CHITIN DEACETYLASE"/>
    <property type="match status" value="1"/>
</dbReference>
<evidence type="ECO:0000256" key="1">
    <source>
        <dbReference type="ARBA" id="ARBA00001941"/>
    </source>
</evidence>
<evidence type="ECO:0000256" key="7">
    <source>
        <dbReference type="SAM" id="Phobius"/>
    </source>
</evidence>
<evidence type="ECO:0000256" key="2">
    <source>
        <dbReference type="ARBA" id="ARBA00022723"/>
    </source>
</evidence>
<evidence type="ECO:0000313" key="11">
    <source>
        <dbReference type="Proteomes" id="UP000193920"/>
    </source>
</evidence>
<dbReference type="InterPro" id="IPR011330">
    <property type="entry name" value="Glyco_hydro/deAcase_b/a-brl"/>
</dbReference>
<dbReference type="AlphaFoldDB" id="A0A1Y1ZFL8"/>
<dbReference type="GO" id="GO:0005975">
    <property type="term" value="P:carbohydrate metabolic process"/>
    <property type="evidence" value="ECO:0007669"/>
    <property type="project" value="InterPro"/>
</dbReference>
<dbReference type="GO" id="GO:0016810">
    <property type="term" value="F:hydrolase activity, acting on carbon-nitrogen (but not peptide) bonds"/>
    <property type="evidence" value="ECO:0007669"/>
    <property type="project" value="InterPro"/>
</dbReference>
<protein>
    <submittedName>
        <fullName evidence="10">Glycoside hydrolase/deacetylase</fullName>
    </submittedName>
</protein>
<feature type="chain" id="PRO_5013073266" evidence="8">
    <location>
        <begin position="20"/>
        <end position="374"/>
    </location>
</feature>
<accession>A0A1Y1ZFL8</accession>
<dbReference type="STRING" id="1754190.A0A1Y1ZFL8"/>
<keyword evidence="5" id="KW-0119">Carbohydrate metabolism</keyword>
<dbReference type="InterPro" id="IPR002509">
    <property type="entry name" value="NODB_dom"/>
</dbReference>
<organism evidence="10 11">
    <name type="scientific">Neocallimastix californiae</name>
    <dbReference type="NCBI Taxonomy" id="1754190"/>
    <lineage>
        <taxon>Eukaryota</taxon>
        <taxon>Fungi</taxon>
        <taxon>Fungi incertae sedis</taxon>
        <taxon>Chytridiomycota</taxon>
        <taxon>Chytridiomycota incertae sedis</taxon>
        <taxon>Neocallimastigomycetes</taxon>
        <taxon>Neocallimastigales</taxon>
        <taxon>Neocallimastigaceae</taxon>
        <taxon>Neocallimastix</taxon>
    </lineage>
</organism>
<feature type="signal peptide" evidence="8">
    <location>
        <begin position="1"/>
        <end position="19"/>
    </location>
</feature>
<evidence type="ECO:0000313" key="10">
    <source>
        <dbReference type="EMBL" id="ORY08757.1"/>
    </source>
</evidence>
<reference evidence="10 11" key="1">
    <citation type="submission" date="2016-08" db="EMBL/GenBank/DDBJ databases">
        <title>A Parts List for Fungal Cellulosomes Revealed by Comparative Genomics.</title>
        <authorList>
            <consortium name="DOE Joint Genome Institute"/>
            <person name="Haitjema C.H."/>
            <person name="Gilmore S.P."/>
            <person name="Henske J.K."/>
            <person name="Solomon K.V."/>
            <person name="De Groot R."/>
            <person name="Kuo A."/>
            <person name="Mondo S.J."/>
            <person name="Salamov A.A."/>
            <person name="Labutti K."/>
            <person name="Zhao Z."/>
            <person name="Chiniquy J."/>
            <person name="Barry K."/>
            <person name="Brewer H.M."/>
            <person name="Purvine S.O."/>
            <person name="Wright A.T."/>
            <person name="Boxma B."/>
            <person name="Van Alen T."/>
            <person name="Hackstein J.H."/>
            <person name="Baker S.E."/>
            <person name="Grigoriev I.V."/>
            <person name="O'Malley M.A."/>
        </authorList>
    </citation>
    <scope>NUCLEOTIDE SEQUENCE [LARGE SCALE GENOMIC DNA]</scope>
    <source>
        <strain evidence="10 11">G1</strain>
    </source>
</reference>
<keyword evidence="7" id="KW-0812">Transmembrane</keyword>
<feature type="transmembrane region" description="Helical" evidence="7">
    <location>
        <begin position="355"/>
        <end position="373"/>
    </location>
</feature>
<evidence type="ECO:0000256" key="6">
    <source>
        <dbReference type="SAM" id="MobiDB-lite"/>
    </source>
</evidence>
<keyword evidence="2" id="KW-0479">Metal-binding</keyword>
<name>A0A1Y1ZFL8_9FUNG</name>
<comment type="cofactor">
    <cofactor evidence="1">
        <name>Co(2+)</name>
        <dbReference type="ChEBI" id="CHEBI:48828"/>
    </cofactor>
</comment>
<proteinExistence type="predicted"/>
<comment type="caution">
    <text evidence="10">The sequence shown here is derived from an EMBL/GenBank/DDBJ whole genome shotgun (WGS) entry which is preliminary data.</text>
</comment>
<dbReference type="PROSITE" id="PS51677">
    <property type="entry name" value="NODB"/>
    <property type="match status" value="1"/>
</dbReference>
<keyword evidence="3 8" id="KW-0732">Signal</keyword>
<evidence type="ECO:0000256" key="3">
    <source>
        <dbReference type="ARBA" id="ARBA00022729"/>
    </source>
</evidence>
<dbReference type="Pfam" id="PF01522">
    <property type="entry name" value="Polysacc_deac_1"/>
    <property type="match status" value="1"/>
</dbReference>
<evidence type="ECO:0000256" key="5">
    <source>
        <dbReference type="ARBA" id="ARBA00023277"/>
    </source>
</evidence>
<dbReference type="PANTHER" id="PTHR46471:SF2">
    <property type="entry name" value="CHITIN DEACETYLASE-RELATED"/>
    <property type="match status" value="1"/>
</dbReference>
<keyword evidence="7" id="KW-0472">Membrane</keyword>
<keyword evidence="4 10" id="KW-0378">Hydrolase</keyword>
<feature type="region of interest" description="Disordered" evidence="6">
    <location>
        <begin position="41"/>
        <end position="79"/>
    </location>
</feature>